<keyword evidence="2" id="KW-1185">Reference proteome</keyword>
<accession>A0A9N9W4H3</accession>
<dbReference type="AlphaFoldDB" id="A0A9N9W4H3"/>
<reference evidence="1" key="1">
    <citation type="submission" date="2021-10" db="EMBL/GenBank/DDBJ databases">
        <authorList>
            <person name="Piombo E."/>
        </authorList>
    </citation>
    <scope>NUCLEOTIDE SEQUENCE</scope>
</reference>
<dbReference type="Proteomes" id="UP000775872">
    <property type="component" value="Unassembled WGS sequence"/>
</dbReference>
<name>A0A9N9W4H3_9HYPO</name>
<evidence type="ECO:0000313" key="1">
    <source>
        <dbReference type="EMBL" id="CAH0044357.1"/>
    </source>
</evidence>
<evidence type="ECO:0000313" key="2">
    <source>
        <dbReference type="Proteomes" id="UP000775872"/>
    </source>
</evidence>
<organism evidence="1 2">
    <name type="scientific">Clonostachys solani</name>
    <dbReference type="NCBI Taxonomy" id="160281"/>
    <lineage>
        <taxon>Eukaryota</taxon>
        <taxon>Fungi</taxon>
        <taxon>Dikarya</taxon>
        <taxon>Ascomycota</taxon>
        <taxon>Pezizomycotina</taxon>
        <taxon>Sordariomycetes</taxon>
        <taxon>Hypocreomycetidae</taxon>
        <taxon>Hypocreales</taxon>
        <taxon>Bionectriaceae</taxon>
        <taxon>Clonostachys</taxon>
    </lineage>
</organism>
<comment type="caution">
    <text evidence="1">The sequence shown here is derived from an EMBL/GenBank/DDBJ whole genome shotgun (WGS) entry which is preliminary data.</text>
</comment>
<proteinExistence type="predicted"/>
<dbReference type="EMBL" id="CABFOC020000005">
    <property type="protein sequence ID" value="CAH0044357.1"/>
    <property type="molecule type" value="Genomic_DNA"/>
</dbReference>
<sequence>MLGVDFELVPGLAASLEVDDPVGVDIDPLLVVLVPLLVGVVKEDKIEDFRPEVILVELLYEELICELEGTTVVVDEDGIVLIMEDFSSPVVVYLVLDRFVESLKLADVEPVGDPRDVVDIGVLSEETEIEEEPELREGVAG</sequence>
<gene>
    <name evidence="1" type="ORF">CSOL1703_00010099</name>
</gene>
<protein>
    <submittedName>
        <fullName evidence="1">Uncharacterized protein</fullName>
    </submittedName>
</protein>